<organism evidence="9 10">
    <name type="scientific">[Clostridium] symbiosum ATCC 14940</name>
    <dbReference type="NCBI Taxonomy" id="411472"/>
    <lineage>
        <taxon>Bacteria</taxon>
        <taxon>Bacillati</taxon>
        <taxon>Bacillota</taxon>
        <taxon>Clostridia</taxon>
        <taxon>Lachnospirales</taxon>
        <taxon>Lachnospiraceae</taxon>
        <taxon>Otoolea</taxon>
    </lineage>
</organism>
<evidence type="ECO:0000256" key="3">
    <source>
        <dbReference type="ARBA" id="ARBA00022908"/>
    </source>
</evidence>
<evidence type="ECO:0000259" key="8">
    <source>
        <dbReference type="PROSITE" id="PS51900"/>
    </source>
</evidence>
<evidence type="ECO:0000313" key="10">
    <source>
        <dbReference type="Proteomes" id="UP000016491"/>
    </source>
</evidence>
<reference evidence="9 10" key="1">
    <citation type="submission" date="2013-07" db="EMBL/GenBank/DDBJ databases">
        <authorList>
            <person name="Weinstock G."/>
            <person name="Sodergren E."/>
            <person name="Wylie T."/>
            <person name="Fulton L."/>
            <person name="Fulton R."/>
            <person name="Fronick C."/>
            <person name="O'Laughlin M."/>
            <person name="Godfrey J."/>
            <person name="Miner T."/>
            <person name="Herter B."/>
            <person name="Appelbaum E."/>
            <person name="Cordes M."/>
            <person name="Lek S."/>
            <person name="Wollam A."/>
            <person name="Pepin K.H."/>
            <person name="Palsikar V.B."/>
            <person name="Mitreva M."/>
            <person name="Wilson R.K."/>
        </authorList>
    </citation>
    <scope>NUCLEOTIDE SEQUENCE [LARGE SCALE GENOMIC DNA]</scope>
    <source>
        <strain evidence="9 10">ATCC 14940</strain>
    </source>
</reference>
<keyword evidence="5" id="KW-0233">DNA recombination</keyword>
<proteinExistence type="inferred from homology"/>
<dbReference type="GO" id="GO:0006310">
    <property type="term" value="P:DNA recombination"/>
    <property type="evidence" value="ECO:0007669"/>
    <property type="project" value="UniProtKB-KW"/>
</dbReference>
<dbReference type="InterPro" id="IPR044068">
    <property type="entry name" value="CB"/>
</dbReference>
<dbReference type="GO" id="GO:0015074">
    <property type="term" value="P:DNA integration"/>
    <property type="evidence" value="ECO:0007669"/>
    <property type="project" value="UniProtKB-KW"/>
</dbReference>
<evidence type="ECO:0000256" key="6">
    <source>
        <dbReference type="PROSITE-ProRule" id="PRU01248"/>
    </source>
</evidence>
<keyword evidence="3" id="KW-0229">DNA integration</keyword>
<dbReference type="Gene3D" id="1.10.443.10">
    <property type="entry name" value="Intergrase catalytic core"/>
    <property type="match status" value="1"/>
</dbReference>
<dbReference type="Gene3D" id="1.10.150.130">
    <property type="match status" value="1"/>
</dbReference>
<dbReference type="InterPro" id="IPR010998">
    <property type="entry name" value="Integrase_recombinase_N"/>
</dbReference>
<dbReference type="PROSITE" id="PS51900">
    <property type="entry name" value="CB"/>
    <property type="match status" value="1"/>
</dbReference>
<feature type="domain" description="Core-binding (CB)" evidence="8">
    <location>
        <begin position="9"/>
        <end position="84"/>
    </location>
</feature>
<accession>A0ABC9TSF5</accession>
<name>A0ABC9TSF5_CLOSY</name>
<evidence type="ECO:0000256" key="4">
    <source>
        <dbReference type="ARBA" id="ARBA00023125"/>
    </source>
</evidence>
<dbReference type="SUPFAM" id="SSF56349">
    <property type="entry name" value="DNA breaking-rejoining enzymes"/>
    <property type="match status" value="1"/>
</dbReference>
<evidence type="ECO:0000256" key="5">
    <source>
        <dbReference type="ARBA" id="ARBA00023172"/>
    </source>
</evidence>
<dbReference type="InterPro" id="IPR050090">
    <property type="entry name" value="Tyrosine_recombinase_XerCD"/>
</dbReference>
<evidence type="ECO:0000256" key="2">
    <source>
        <dbReference type="ARBA" id="ARBA00008857"/>
    </source>
</evidence>
<evidence type="ECO:0000259" key="7">
    <source>
        <dbReference type="PROSITE" id="PS51898"/>
    </source>
</evidence>
<dbReference type="Proteomes" id="UP000016491">
    <property type="component" value="Unassembled WGS sequence"/>
</dbReference>
<dbReference type="Pfam" id="PF02899">
    <property type="entry name" value="Phage_int_SAM_1"/>
    <property type="match status" value="1"/>
</dbReference>
<keyword evidence="4 6" id="KW-0238">DNA-binding</keyword>
<dbReference type="GO" id="GO:0003677">
    <property type="term" value="F:DNA binding"/>
    <property type="evidence" value="ECO:0007669"/>
    <property type="project" value="UniProtKB-UniRule"/>
</dbReference>
<dbReference type="PROSITE" id="PS51898">
    <property type="entry name" value="TYR_RECOMBINASE"/>
    <property type="match status" value="1"/>
</dbReference>
<feature type="domain" description="Tyr recombinase" evidence="7">
    <location>
        <begin position="102"/>
        <end position="276"/>
    </location>
</feature>
<dbReference type="InterPro" id="IPR011010">
    <property type="entry name" value="DNA_brk_join_enz"/>
</dbReference>
<protein>
    <submittedName>
        <fullName evidence="9">Phage integrase, SAM-like domain protein</fullName>
    </submittedName>
</protein>
<comment type="caution">
    <text evidence="9">The sequence shown here is derived from an EMBL/GenBank/DDBJ whole genome shotgun (WGS) entry which is preliminary data.</text>
</comment>
<comment type="function">
    <text evidence="1">Site-specific tyrosine recombinase, which acts by catalyzing the cutting and rejoining of the recombining DNA molecules.</text>
</comment>
<dbReference type="AlphaFoldDB" id="A0ABC9TSF5"/>
<dbReference type="PANTHER" id="PTHR30349:SF89">
    <property type="entry name" value="INTEGRASE_RECOMBINASE"/>
    <property type="match status" value="1"/>
</dbReference>
<dbReference type="PANTHER" id="PTHR30349">
    <property type="entry name" value="PHAGE INTEGRASE-RELATED"/>
    <property type="match status" value="1"/>
</dbReference>
<evidence type="ECO:0000313" key="9">
    <source>
        <dbReference type="EMBL" id="ERI74097.1"/>
    </source>
</evidence>
<gene>
    <name evidence="9" type="ORF">CLOSYM_04355</name>
</gene>
<sequence>MTMRHINIVDLQRYRQELIEAEKSLATIEKYIRDIKTFMHWLGDDKDITKDRVIQYKEYLKTKYKVSSINSMLVAINRFFQYLGWNECCVKGLKSQQQMFSSESRELKQHEYEKLIETARRKKKEQLALIIETITGTGIRISELVYITAEAVTQGRAEVSCKGKWRQIYLTKELRKRLMKYCRQKEIKAGPVFCSRHKNPLDRSNIWSMMKKLSKEAGVDPGKVFPHNLRHLFARTYYKKHKDIFYLADILGHASVNTTRIYTRTAGANHIRMLEGLKLVI</sequence>
<dbReference type="InterPro" id="IPR002104">
    <property type="entry name" value="Integrase_catalytic"/>
</dbReference>
<evidence type="ECO:0000256" key="1">
    <source>
        <dbReference type="ARBA" id="ARBA00003283"/>
    </source>
</evidence>
<comment type="similarity">
    <text evidence="2">Belongs to the 'phage' integrase family.</text>
</comment>
<dbReference type="EMBL" id="AWSU01000344">
    <property type="protein sequence ID" value="ERI74097.1"/>
    <property type="molecule type" value="Genomic_DNA"/>
</dbReference>
<dbReference type="InterPro" id="IPR004107">
    <property type="entry name" value="Integrase_SAM-like_N"/>
</dbReference>
<dbReference type="InterPro" id="IPR013762">
    <property type="entry name" value="Integrase-like_cat_sf"/>
</dbReference>
<dbReference type="Pfam" id="PF00589">
    <property type="entry name" value="Phage_integrase"/>
    <property type="match status" value="1"/>
</dbReference>